<accession>A0A7K0DVK0</accession>
<comment type="caution">
    <text evidence="5">The sequence shown here is derived from an EMBL/GenBank/DDBJ whole genome shotgun (WGS) entry which is preliminary data.</text>
</comment>
<dbReference type="InterPro" id="IPR025734">
    <property type="entry name" value="EspG"/>
</dbReference>
<keyword evidence="3" id="KW-0963">Cytoplasm</keyword>
<comment type="similarity">
    <text evidence="2">Belongs to the EspG family.</text>
</comment>
<evidence type="ECO:0000256" key="1">
    <source>
        <dbReference type="ARBA" id="ARBA00004496"/>
    </source>
</evidence>
<keyword evidence="6" id="KW-1185">Reference proteome</keyword>
<evidence type="ECO:0008006" key="7">
    <source>
        <dbReference type="Google" id="ProtNLM"/>
    </source>
</evidence>
<evidence type="ECO:0000256" key="4">
    <source>
        <dbReference type="ARBA" id="ARBA00023186"/>
    </source>
</evidence>
<organism evidence="5 6">
    <name type="scientific">Nocardia aurantia</name>
    <dbReference type="NCBI Taxonomy" id="2585199"/>
    <lineage>
        <taxon>Bacteria</taxon>
        <taxon>Bacillati</taxon>
        <taxon>Actinomycetota</taxon>
        <taxon>Actinomycetes</taxon>
        <taxon>Mycobacteriales</taxon>
        <taxon>Nocardiaceae</taxon>
        <taxon>Nocardia</taxon>
    </lineage>
</organism>
<keyword evidence="4" id="KW-0143">Chaperone</keyword>
<evidence type="ECO:0000256" key="3">
    <source>
        <dbReference type="ARBA" id="ARBA00022490"/>
    </source>
</evidence>
<evidence type="ECO:0000313" key="6">
    <source>
        <dbReference type="Proteomes" id="UP000431401"/>
    </source>
</evidence>
<comment type="subcellular location">
    <subcellularLocation>
        <location evidence="1">Cytoplasm</location>
    </subcellularLocation>
</comment>
<name>A0A7K0DVK0_9NOCA</name>
<dbReference type="OrthoDB" id="4522759at2"/>
<protein>
    <recommendedName>
        <fullName evidence="7">ESX secretion-associated protein EspG</fullName>
    </recommendedName>
</protein>
<gene>
    <name evidence="5" type="ORF">NRB56_53820</name>
</gene>
<dbReference type="RefSeq" id="WP_153346961.1">
    <property type="nucleotide sequence ID" value="NZ_WEGI01000012.1"/>
</dbReference>
<proteinExistence type="inferred from homology"/>
<dbReference type="AlphaFoldDB" id="A0A7K0DVK0"/>
<reference evidence="5 6" key="1">
    <citation type="submission" date="2019-10" db="EMBL/GenBank/DDBJ databases">
        <title>Nocardia macrotermitis sp. nov. and Nocardia aurantia sp. nov., isolated from the gut of fungus growing-termite Macrotermes natalensis.</title>
        <authorList>
            <person name="Benndorf R."/>
            <person name="Schwitalla J."/>
            <person name="Martin K."/>
            <person name="De Beer W."/>
            <person name="Kaster A.-K."/>
            <person name="Vollmers J."/>
            <person name="Poulsen M."/>
            <person name="Beemelmanns C."/>
        </authorList>
    </citation>
    <scope>NUCLEOTIDE SEQUENCE [LARGE SCALE GENOMIC DNA]</scope>
    <source>
        <strain evidence="5 6">RB56</strain>
    </source>
</reference>
<dbReference type="Pfam" id="PF14011">
    <property type="entry name" value="ESX-1_EspG"/>
    <property type="match status" value="1"/>
</dbReference>
<sequence>MSEWTWEPDDFAALWTSDADDRFPFPLGYLSRFRTNGEVAAHRRSVRRHYDADETELIQLALHTLAAADLLIEIIGVSTVLGDGEQQEYRMVGGRTAYHAVLLSQTVAAGVEGTIRCRLFRPDLLPMRTARLLPAFPAGGGKPDTFHIDDLRPEVLANPARNEAAERFRRRFDRPAAGGGSVMLRTGAQHGPTAPRYAAQWLDLVGDGRYLQQRTREHASIRPATPEEITALLTSWIERTLERLRAAAYENR</sequence>
<dbReference type="EMBL" id="WEGI01000012">
    <property type="protein sequence ID" value="MQY29789.1"/>
    <property type="molecule type" value="Genomic_DNA"/>
</dbReference>
<evidence type="ECO:0000313" key="5">
    <source>
        <dbReference type="EMBL" id="MQY29789.1"/>
    </source>
</evidence>
<dbReference type="Proteomes" id="UP000431401">
    <property type="component" value="Unassembled WGS sequence"/>
</dbReference>
<evidence type="ECO:0000256" key="2">
    <source>
        <dbReference type="ARBA" id="ARBA00006411"/>
    </source>
</evidence>